<keyword evidence="6" id="KW-1133">Transmembrane helix</keyword>
<name>A0A212TAK2_9BACT</name>
<dbReference type="AlphaFoldDB" id="A0A212TAK2"/>
<evidence type="ECO:0000256" key="3">
    <source>
        <dbReference type="ARBA" id="ARBA00023237"/>
    </source>
</evidence>
<dbReference type="PROSITE" id="PS51123">
    <property type="entry name" value="OMPA_2"/>
    <property type="match status" value="1"/>
</dbReference>
<evidence type="ECO:0000313" key="8">
    <source>
        <dbReference type="EMBL" id="SNC63078.1"/>
    </source>
</evidence>
<evidence type="ECO:0000256" key="4">
    <source>
        <dbReference type="PROSITE-ProRule" id="PRU00473"/>
    </source>
</evidence>
<dbReference type="PANTHER" id="PTHR30329">
    <property type="entry name" value="STATOR ELEMENT OF FLAGELLAR MOTOR COMPLEX"/>
    <property type="match status" value="1"/>
</dbReference>
<proteinExistence type="predicted"/>
<dbReference type="InterPro" id="IPR036737">
    <property type="entry name" value="OmpA-like_sf"/>
</dbReference>
<feature type="transmembrane region" description="Helical" evidence="6">
    <location>
        <begin position="273"/>
        <end position="295"/>
    </location>
</feature>
<evidence type="ECO:0000313" key="9">
    <source>
        <dbReference type="Proteomes" id="UP000198131"/>
    </source>
</evidence>
<feature type="compositionally biased region" description="Low complexity" evidence="5">
    <location>
        <begin position="181"/>
        <end position="190"/>
    </location>
</feature>
<feature type="region of interest" description="Disordered" evidence="5">
    <location>
        <begin position="523"/>
        <end position="573"/>
    </location>
</feature>
<accession>A0A212TAK2</accession>
<dbReference type="Pfam" id="PF00691">
    <property type="entry name" value="OmpA"/>
    <property type="match status" value="1"/>
</dbReference>
<evidence type="ECO:0000256" key="5">
    <source>
        <dbReference type="SAM" id="MobiDB-lite"/>
    </source>
</evidence>
<protein>
    <submittedName>
        <fullName evidence="8">Outer membrane protein OmpA</fullName>
    </submittedName>
</protein>
<comment type="subcellular location">
    <subcellularLocation>
        <location evidence="1">Cell outer membrane</location>
    </subcellularLocation>
</comment>
<feature type="region of interest" description="Disordered" evidence="5">
    <location>
        <begin position="198"/>
        <end position="224"/>
    </location>
</feature>
<dbReference type="RefSeq" id="WP_088842103.1">
    <property type="nucleotide sequence ID" value="NZ_FYEW01000001.1"/>
</dbReference>
<dbReference type="CDD" id="cd07185">
    <property type="entry name" value="OmpA_C-like"/>
    <property type="match status" value="1"/>
</dbReference>
<dbReference type="SUPFAM" id="SSF103088">
    <property type="entry name" value="OmpA-like"/>
    <property type="match status" value="1"/>
</dbReference>
<reference evidence="9" key="1">
    <citation type="submission" date="2017-06" db="EMBL/GenBank/DDBJ databases">
        <authorList>
            <person name="Varghese N."/>
            <person name="Submissions S."/>
        </authorList>
    </citation>
    <scope>NUCLEOTIDE SEQUENCE [LARGE SCALE GENOMIC DNA]</scope>
    <source>
        <strain evidence="9">DSM 11116</strain>
    </source>
</reference>
<gene>
    <name evidence="8" type="ORF">SAMN06265337_0802</name>
</gene>
<organism evidence="8 9">
    <name type="scientific">Hymenobacter gelipurpurascens</name>
    <dbReference type="NCBI Taxonomy" id="89968"/>
    <lineage>
        <taxon>Bacteria</taxon>
        <taxon>Pseudomonadati</taxon>
        <taxon>Bacteroidota</taxon>
        <taxon>Cytophagia</taxon>
        <taxon>Cytophagales</taxon>
        <taxon>Hymenobacteraceae</taxon>
        <taxon>Hymenobacter</taxon>
    </lineage>
</organism>
<dbReference type="EMBL" id="FYEW01000001">
    <property type="protein sequence ID" value="SNC63078.1"/>
    <property type="molecule type" value="Genomic_DNA"/>
</dbReference>
<dbReference type="PANTHER" id="PTHR30329:SF21">
    <property type="entry name" value="LIPOPROTEIN YIAD-RELATED"/>
    <property type="match status" value="1"/>
</dbReference>
<dbReference type="Proteomes" id="UP000198131">
    <property type="component" value="Unassembled WGS sequence"/>
</dbReference>
<evidence type="ECO:0000256" key="2">
    <source>
        <dbReference type="ARBA" id="ARBA00023136"/>
    </source>
</evidence>
<keyword evidence="2 4" id="KW-0472">Membrane</keyword>
<keyword evidence="6" id="KW-0812">Transmembrane</keyword>
<dbReference type="InterPro" id="IPR006665">
    <property type="entry name" value="OmpA-like"/>
</dbReference>
<keyword evidence="9" id="KW-1185">Reference proteome</keyword>
<evidence type="ECO:0000256" key="6">
    <source>
        <dbReference type="SAM" id="Phobius"/>
    </source>
</evidence>
<dbReference type="PRINTS" id="PR01021">
    <property type="entry name" value="OMPADOMAIN"/>
</dbReference>
<dbReference type="Gene3D" id="3.30.1330.60">
    <property type="entry name" value="OmpA-like domain"/>
    <property type="match status" value="1"/>
</dbReference>
<feature type="compositionally biased region" description="Low complexity" evidence="5">
    <location>
        <begin position="211"/>
        <end position="221"/>
    </location>
</feature>
<dbReference type="OrthoDB" id="9782229at2"/>
<keyword evidence="3" id="KW-0998">Cell outer membrane</keyword>
<feature type="domain" description="OmpA-like" evidence="7">
    <location>
        <begin position="403"/>
        <end position="520"/>
    </location>
</feature>
<dbReference type="InterPro" id="IPR006664">
    <property type="entry name" value="OMP_bac"/>
</dbReference>
<evidence type="ECO:0000256" key="1">
    <source>
        <dbReference type="ARBA" id="ARBA00004442"/>
    </source>
</evidence>
<feature type="compositionally biased region" description="Low complexity" evidence="5">
    <location>
        <begin position="557"/>
        <end position="567"/>
    </location>
</feature>
<dbReference type="InterPro" id="IPR050330">
    <property type="entry name" value="Bact_OuterMem_StrucFunc"/>
</dbReference>
<evidence type="ECO:0000259" key="7">
    <source>
        <dbReference type="PROSITE" id="PS51123"/>
    </source>
</evidence>
<sequence>MQQQETIGAAVEMSFTEDILLQLSTTLGQSSTVVKHAVDQLTELVIITLQDRLVRPNGEEAIWTLSEQAYQAAALQHLGSPESFGGRGQRLMEGLLAGNYEFTIQRIATATGLPLAGFPVLIEVVVGTVLGTLGQLAASAALDAAGLGQWLQHQEALAKVAAPVTPRAPVAQPASTLQKQAAPKPVTKPVAPTVRVAQPTAGAGPLPPPVASAAPVATATDSPEKETFHRFTVAGAGTWEKVGGGITFTPDRASSWLGRARMLRLPRLPRSKWLLALPAVGLVYLMGYGGGYFLLPNPGNPASSLPTSKPEMRVATVANRSAVPQRLHAPVEPAQETVTKPKPAAVLPAGHYDPISDTYIYTTGEPLIITLPDGSRQRVGSNSTEYRLYSLLTDPAQQVDTLDSAGSLLNLDRVTFTSGNATLTEESQEQLRNLAGILKAFPQAIVKLGGYTDDSGDARANQLLSRERAMAARRALINLGVASRRLLAQGYGAQALVASNAAPVGRALNRRLSLQVIRKTGPAHLPESAVQARSAERPRTVSSALGSTARRSRSRTRNSSSVRASTRPRSKVGQWIQHLKKGIRGKRKAEG</sequence>
<feature type="region of interest" description="Disordered" evidence="5">
    <location>
        <begin position="171"/>
        <end position="190"/>
    </location>
</feature>
<dbReference type="GO" id="GO:0009279">
    <property type="term" value="C:cell outer membrane"/>
    <property type="evidence" value="ECO:0007669"/>
    <property type="project" value="UniProtKB-SubCell"/>
</dbReference>